<evidence type="ECO:0000313" key="3">
    <source>
        <dbReference type="Proteomes" id="UP000314294"/>
    </source>
</evidence>
<accession>A0A4Z2EQD2</accession>
<dbReference type="AlphaFoldDB" id="A0A4Z2EQD2"/>
<dbReference type="Proteomes" id="UP000314294">
    <property type="component" value="Unassembled WGS sequence"/>
</dbReference>
<keyword evidence="3" id="KW-1185">Reference proteome</keyword>
<feature type="compositionally biased region" description="Basic residues" evidence="1">
    <location>
        <begin position="66"/>
        <end position="77"/>
    </location>
</feature>
<comment type="caution">
    <text evidence="2">The sequence shown here is derived from an EMBL/GenBank/DDBJ whole genome shotgun (WGS) entry which is preliminary data.</text>
</comment>
<name>A0A4Z2EQD2_9TELE</name>
<evidence type="ECO:0000256" key="1">
    <source>
        <dbReference type="SAM" id="MobiDB-lite"/>
    </source>
</evidence>
<sequence>MRLCAEDRTMSSDCPMQACWHEGTTKRKKPHPSGAPVENDPLGALPPGWGESATRIRTSHLGRCSERRRRRRPDPHL</sequence>
<dbReference type="EMBL" id="SRLO01003915">
    <property type="protein sequence ID" value="TNN30999.1"/>
    <property type="molecule type" value="Genomic_DNA"/>
</dbReference>
<gene>
    <name evidence="2" type="ORF">EYF80_058850</name>
</gene>
<evidence type="ECO:0000313" key="2">
    <source>
        <dbReference type="EMBL" id="TNN30999.1"/>
    </source>
</evidence>
<proteinExistence type="predicted"/>
<reference evidence="2 3" key="1">
    <citation type="submission" date="2019-03" db="EMBL/GenBank/DDBJ databases">
        <title>First draft genome of Liparis tanakae, snailfish: a comprehensive survey of snailfish specific genes.</title>
        <authorList>
            <person name="Kim W."/>
            <person name="Song I."/>
            <person name="Jeong J.-H."/>
            <person name="Kim D."/>
            <person name="Kim S."/>
            <person name="Ryu S."/>
            <person name="Song J.Y."/>
            <person name="Lee S.K."/>
        </authorList>
    </citation>
    <scope>NUCLEOTIDE SEQUENCE [LARGE SCALE GENOMIC DNA]</scope>
    <source>
        <tissue evidence="2">Muscle</tissue>
    </source>
</reference>
<feature type="region of interest" description="Disordered" evidence="1">
    <location>
        <begin position="23"/>
        <end position="77"/>
    </location>
</feature>
<protein>
    <submittedName>
        <fullName evidence="2">Uncharacterized protein</fullName>
    </submittedName>
</protein>
<organism evidence="2 3">
    <name type="scientific">Liparis tanakae</name>
    <name type="common">Tanaka's snailfish</name>
    <dbReference type="NCBI Taxonomy" id="230148"/>
    <lineage>
        <taxon>Eukaryota</taxon>
        <taxon>Metazoa</taxon>
        <taxon>Chordata</taxon>
        <taxon>Craniata</taxon>
        <taxon>Vertebrata</taxon>
        <taxon>Euteleostomi</taxon>
        <taxon>Actinopterygii</taxon>
        <taxon>Neopterygii</taxon>
        <taxon>Teleostei</taxon>
        <taxon>Neoteleostei</taxon>
        <taxon>Acanthomorphata</taxon>
        <taxon>Eupercaria</taxon>
        <taxon>Perciformes</taxon>
        <taxon>Cottioidei</taxon>
        <taxon>Cottales</taxon>
        <taxon>Liparidae</taxon>
        <taxon>Liparis</taxon>
    </lineage>
</organism>